<dbReference type="Proteomes" id="UP000320582">
    <property type="component" value="Unassembled WGS sequence"/>
</dbReference>
<dbReference type="InterPro" id="IPR052017">
    <property type="entry name" value="TSUP"/>
</dbReference>
<feature type="transmembrane region" description="Helical" evidence="8">
    <location>
        <begin position="175"/>
        <end position="192"/>
    </location>
</feature>
<dbReference type="PANTHER" id="PTHR30269">
    <property type="entry name" value="TRANSMEMBRANE PROTEIN YFCA"/>
    <property type="match status" value="1"/>
</dbReference>
<sequence>MPPTILAVGLELWQMAYLALCTLGAAWVRGYSGFGFSALVVTAAALVTDPVPLVATLVMCEIVLSFGQARGVVAKVDWRRMAGMLVGAAVVMPYSFTLIARLGEDVARIAISGMVLAICLAMARGWQFGRETGTLGNVIAGMASGVANGAAAGGLPIAVYLTAQPIAAPVVRATLIAYLTLVCLIALPSLWWTGLLSAQSFVFLAAMAPMMALGLWIGGRRFTSANPQDFKRFTLLLLALLSVMGLVRSLW</sequence>
<keyword evidence="7 8" id="KW-0472">Membrane</keyword>
<proteinExistence type="inferred from homology"/>
<evidence type="ECO:0000256" key="6">
    <source>
        <dbReference type="ARBA" id="ARBA00022989"/>
    </source>
</evidence>
<evidence type="ECO:0000256" key="4">
    <source>
        <dbReference type="ARBA" id="ARBA00022475"/>
    </source>
</evidence>
<evidence type="ECO:0000256" key="8">
    <source>
        <dbReference type="RuleBase" id="RU363041"/>
    </source>
</evidence>
<evidence type="ECO:0000256" key="5">
    <source>
        <dbReference type="ARBA" id="ARBA00022692"/>
    </source>
</evidence>
<evidence type="ECO:0000256" key="1">
    <source>
        <dbReference type="ARBA" id="ARBA00004651"/>
    </source>
</evidence>
<feature type="transmembrane region" description="Helical" evidence="8">
    <location>
        <begin position="12"/>
        <end position="31"/>
    </location>
</feature>
<evidence type="ECO:0000313" key="9">
    <source>
        <dbReference type="EMBL" id="TQM89813.1"/>
    </source>
</evidence>
<keyword evidence="5 8" id="KW-0812">Transmembrane</keyword>
<protein>
    <recommendedName>
        <fullName evidence="8">Probable membrane transporter protein</fullName>
    </recommendedName>
</protein>
<comment type="subcellular location">
    <subcellularLocation>
        <location evidence="1 8">Cell membrane</location>
        <topology evidence="1 8">Multi-pass membrane protein</topology>
    </subcellularLocation>
</comment>
<feature type="transmembrane region" description="Helical" evidence="8">
    <location>
        <begin position="38"/>
        <end position="66"/>
    </location>
</feature>
<keyword evidence="4 8" id="KW-1003">Cell membrane</keyword>
<feature type="transmembrane region" description="Helical" evidence="8">
    <location>
        <begin position="138"/>
        <end position="163"/>
    </location>
</feature>
<evidence type="ECO:0000256" key="7">
    <source>
        <dbReference type="ARBA" id="ARBA00023136"/>
    </source>
</evidence>
<dbReference type="InterPro" id="IPR002781">
    <property type="entry name" value="TM_pro_TauE-like"/>
</dbReference>
<keyword evidence="10" id="KW-1185">Reference proteome</keyword>
<accession>A0A543K400</accession>
<dbReference type="OrthoDB" id="7644495at2"/>
<feature type="transmembrane region" description="Helical" evidence="8">
    <location>
        <begin position="198"/>
        <end position="218"/>
    </location>
</feature>
<keyword evidence="6 8" id="KW-1133">Transmembrane helix</keyword>
<keyword evidence="3" id="KW-0813">Transport</keyword>
<feature type="transmembrane region" description="Helical" evidence="8">
    <location>
        <begin position="78"/>
        <end position="99"/>
    </location>
</feature>
<dbReference type="GO" id="GO:0005886">
    <property type="term" value="C:plasma membrane"/>
    <property type="evidence" value="ECO:0007669"/>
    <property type="project" value="UniProtKB-SubCell"/>
</dbReference>
<dbReference type="Pfam" id="PF01925">
    <property type="entry name" value="TauE"/>
    <property type="match status" value="1"/>
</dbReference>
<comment type="caution">
    <text evidence="9">The sequence shown here is derived from an EMBL/GenBank/DDBJ whole genome shotgun (WGS) entry which is preliminary data.</text>
</comment>
<dbReference type="RefSeq" id="WP_142085356.1">
    <property type="nucleotide sequence ID" value="NZ_VFPT01000004.1"/>
</dbReference>
<dbReference type="AlphaFoldDB" id="A0A543K400"/>
<feature type="transmembrane region" description="Helical" evidence="8">
    <location>
        <begin position="230"/>
        <end position="250"/>
    </location>
</feature>
<evidence type="ECO:0000313" key="10">
    <source>
        <dbReference type="Proteomes" id="UP000320582"/>
    </source>
</evidence>
<name>A0A543K400_9RHOB</name>
<comment type="similarity">
    <text evidence="2 8">Belongs to the 4-toluene sulfonate uptake permease (TSUP) (TC 2.A.102) family.</text>
</comment>
<evidence type="ECO:0000256" key="3">
    <source>
        <dbReference type="ARBA" id="ARBA00022448"/>
    </source>
</evidence>
<evidence type="ECO:0000256" key="2">
    <source>
        <dbReference type="ARBA" id="ARBA00009142"/>
    </source>
</evidence>
<dbReference type="PANTHER" id="PTHR30269:SF37">
    <property type="entry name" value="MEMBRANE TRANSPORTER PROTEIN"/>
    <property type="match status" value="1"/>
</dbReference>
<reference evidence="9 10" key="1">
    <citation type="submission" date="2019-06" db="EMBL/GenBank/DDBJ databases">
        <title>Genomic Encyclopedia of Archaeal and Bacterial Type Strains, Phase II (KMG-II): from individual species to whole genera.</title>
        <authorList>
            <person name="Goeker M."/>
        </authorList>
    </citation>
    <scope>NUCLEOTIDE SEQUENCE [LARGE SCALE GENOMIC DNA]</scope>
    <source>
        <strain evidence="9 10">DSM 18423</strain>
    </source>
</reference>
<dbReference type="EMBL" id="VFPT01000004">
    <property type="protein sequence ID" value="TQM89813.1"/>
    <property type="molecule type" value="Genomic_DNA"/>
</dbReference>
<feature type="transmembrane region" description="Helical" evidence="8">
    <location>
        <begin position="106"/>
        <end position="126"/>
    </location>
</feature>
<gene>
    <name evidence="9" type="ORF">BD293_4120</name>
</gene>
<organism evidence="9 10">
    <name type="scientific">Roseinatronobacter monicus</name>
    <dbReference type="NCBI Taxonomy" id="393481"/>
    <lineage>
        <taxon>Bacteria</taxon>
        <taxon>Pseudomonadati</taxon>
        <taxon>Pseudomonadota</taxon>
        <taxon>Alphaproteobacteria</taxon>
        <taxon>Rhodobacterales</taxon>
        <taxon>Paracoccaceae</taxon>
        <taxon>Roseinatronobacter</taxon>
    </lineage>
</organism>